<dbReference type="AlphaFoldDB" id="A0A176S080"/>
<dbReference type="EMBL" id="LUTY01001646">
    <property type="protein sequence ID" value="OAD21420.1"/>
    <property type="molecule type" value="Genomic_DNA"/>
</dbReference>
<sequence>MVSRGFVVVIIKINNKIKAMRHFLLNSKYDIFLPLTNKRYELMVRRTHPTCSINSTPKLTLFGKKVVSFITRISRNQTSTTGRLLLV</sequence>
<name>A0A176S080_9GAMM</name>
<comment type="caution">
    <text evidence="1">The sequence shown here is derived from an EMBL/GenBank/DDBJ whole genome shotgun (WGS) entry which is preliminary data.</text>
</comment>
<dbReference type="Proteomes" id="UP000076962">
    <property type="component" value="Unassembled WGS sequence"/>
</dbReference>
<accession>A0A176S080</accession>
<evidence type="ECO:0000313" key="1">
    <source>
        <dbReference type="EMBL" id="OAD21420.1"/>
    </source>
</evidence>
<protein>
    <submittedName>
        <fullName evidence="1">Uncharacterized protein</fullName>
    </submittedName>
</protein>
<evidence type="ECO:0000313" key="2">
    <source>
        <dbReference type="Proteomes" id="UP000076962"/>
    </source>
</evidence>
<proteinExistence type="predicted"/>
<reference evidence="1 2" key="1">
    <citation type="submission" date="2016-05" db="EMBL/GenBank/DDBJ databases">
        <title>Single-cell genome of chain-forming Candidatus Thiomargarita nelsonii and comparison to other large sulfur-oxidizing bacteria.</title>
        <authorList>
            <person name="Winkel M."/>
            <person name="Salman V."/>
            <person name="Woyke T."/>
            <person name="Schulz-Vogt H."/>
            <person name="Richter M."/>
            <person name="Flood B."/>
            <person name="Bailey J."/>
            <person name="Amann R."/>
            <person name="Mussmann M."/>
        </authorList>
    </citation>
    <scope>NUCLEOTIDE SEQUENCE [LARGE SCALE GENOMIC DNA]</scope>
    <source>
        <strain evidence="1 2">THI036</strain>
    </source>
</reference>
<gene>
    <name evidence="1" type="ORF">THIOM_002813</name>
</gene>
<keyword evidence="2" id="KW-1185">Reference proteome</keyword>
<organism evidence="1 2">
    <name type="scientific">Candidatus Thiomargarita nelsonii</name>
    <dbReference type="NCBI Taxonomy" id="1003181"/>
    <lineage>
        <taxon>Bacteria</taxon>
        <taxon>Pseudomonadati</taxon>
        <taxon>Pseudomonadota</taxon>
        <taxon>Gammaproteobacteria</taxon>
        <taxon>Thiotrichales</taxon>
        <taxon>Thiotrichaceae</taxon>
        <taxon>Thiomargarita</taxon>
    </lineage>
</organism>